<name>A0ABS6EIP0_9CLOT</name>
<feature type="transmembrane region" description="Helical" evidence="6">
    <location>
        <begin position="323"/>
        <end position="343"/>
    </location>
</feature>
<evidence type="ECO:0000256" key="3">
    <source>
        <dbReference type="ARBA" id="ARBA00022692"/>
    </source>
</evidence>
<dbReference type="InterPro" id="IPR050833">
    <property type="entry name" value="Poly_Biosynth_Transport"/>
</dbReference>
<evidence type="ECO:0000256" key="4">
    <source>
        <dbReference type="ARBA" id="ARBA00022989"/>
    </source>
</evidence>
<comment type="caution">
    <text evidence="7">The sequence shown here is derived from an EMBL/GenBank/DDBJ whole genome shotgun (WGS) entry which is preliminary data.</text>
</comment>
<dbReference type="InterPro" id="IPR024923">
    <property type="entry name" value="PG_synth_SpoVB"/>
</dbReference>
<evidence type="ECO:0000313" key="8">
    <source>
        <dbReference type="Proteomes" id="UP000726170"/>
    </source>
</evidence>
<feature type="transmembrane region" description="Helical" evidence="6">
    <location>
        <begin position="386"/>
        <end position="406"/>
    </location>
</feature>
<evidence type="ECO:0000256" key="1">
    <source>
        <dbReference type="ARBA" id="ARBA00004651"/>
    </source>
</evidence>
<dbReference type="InterPro" id="IPR002797">
    <property type="entry name" value="Polysacc_synth"/>
</dbReference>
<keyword evidence="3 6" id="KW-0812">Transmembrane</keyword>
<feature type="transmembrane region" description="Helical" evidence="6">
    <location>
        <begin position="47"/>
        <end position="69"/>
    </location>
</feature>
<proteinExistence type="predicted"/>
<keyword evidence="8" id="KW-1185">Reference proteome</keyword>
<feature type="transmembrane region" description="Helical" evidence="6">
    <location>
        <begin position="355"/>
        <end position="374"/>
    </location>
</feature>
<reference evidence="7 8" key="1">
    <citation type="submission" date="2021-06" db="EMBL/GenBank/DDBJ databases">
        <authorList>
            <person name="Sun Q."/>
            <person name="Li D."/>
        </authorList>
    </citation>
    <scope>NUCLEOTIDE SEQUENCE [LARGE SCALE GENOMIC DNA]</scope>
    <source>
        <strain evidence="7 8">MSJ-11</strain>
    </source>
</reference>
<protein>
    <submittedName>
        <fullName evidence="7">Polysaccharide biosynthesis protein</fullName>
    </submittedName>
</protein>
<keyword evidence="2" id="KW-1003">Cell membrane</keyword>
<dbReference type="PANTHER" id="PTHR30250">
    <property type="entry name" value="PST FAMILY PREDICTED COLANIC ACID TRANSPORTER"/>
    <property type="match status" value="1"/>
</dbReference>
<organism evidence="7 8">
    <name type="scientific">Clostridium mobile</name>
    <dbReference type="NCBI Taxonomy" id="2841512"/>
    <lineage>
        <taxon>Bacteria</taxon>
        <taxon>Bacillati</taxon>
        <taxon>Bacillota</taxon>
        <taxon>Clostridia</taxon>
        <taxon>Eubacteriales</taxon>
        <taxon>Clostridiaceae</taxon>
        <taxon>Clostridium</taxon>
    </lineage>
</organism>
<feature type="transmembrane region" description="Helical" evidence="6">
    <location>
        <begin position="185"/>
        <end position="205"/>
    </location>
</feature>
<keyword evidence="5 6" id="KW-0472">Membrane</keyword>
<keyword evidence="4 6" id="KW-1133">Transmembrane helix</keyword>
<dbReference type="Proteomes" id="UP000726170">
    <property type="component" value="Unassembled WGS sequence"/>
</dbReference>
<feature type="transmembrane region" description="Helical" evidence="6">
    <location>
        <begin position="289"/>
        <end position="311"/>
    </location>
</feature>
<feature type="transmembrane region" description="Helical" evidence="6">
    <location>
        <begin position="90"/>
        <end position="107"/>
    </location>
</feature>
<feature type="transmembrane region" description="Helical" evidence="6">
    <location>
        <begin position="412"/>
        <end position="432"/>
    </location>
</feature>
<feature type="transmembrane region" description="Helical" evidence="6">
    <location>
        <begin position="160"/>
        <end position="179"/>
    </location>
</feature>
<sequence length="535" mass="58469">MKDRSTTKGFAVLSAAGMIAKVLSLLYIPFLKGIITDEGYGVYGAAYSVYVFVFVITNAGIPVAISKLISELTAVKNYRDALKGFKLSRFILLIIGIFMTILMIIFAKPLSKLVHYENAYLSILALAPAILFTSVASAYRGYFQGWGNMVPTAVSQVIEQFANAIFSIVFASILIKYGVEAGCAGATIGTSLGAFFSSIYLMIYYERNKRIKVPKGYNELQIKRHSTKEIVKKIAAYGIPITIAVGMTYAGNLIDVANTKARLMAGGLPDAYASTLYGYLVKYQQLINVPISIITSLAVAILPAIASAAAVNDKKQVKSNIMYAFRVCFLIAIPSAFGLSILSKQIFYMLKFGEGAFLMTYGSIVLVLMSVMQIQTTILQSVGKLYTATIYSVIGIIFKIAANYYLIAIPSINISGAIYGSIIGYIIPILLNGRMIKKTLNVKFKLFGGAIKPTISSVFMGGMVYSSFKISFMLLKFLGSGYIRNAVATLISIIIGMYSYIFALILTGGITEEDLKIIPSKLRRFIPKFIINRIR</sequence>
<dbReference type="Pfam" id="PF01943">
    <property type="entry name" value="Polysacc_synt"/>
    <property type="match status" value="1"/>
</dbReference>
<dbReference type="CDD" id="cd13124">
    <property type="entry name" value="MATE_SpoVB_like"/>
    <property type="match status" value="1"/>
</dbReference>
<dbReference type="PIRSF" id="PIRSF038958">
    <property type="entry name" value="PG_synth_SpoVB"/>
    <property type="match status" value="1"/>
</dbReference>
<feature type="transmembrane region" description="Helical" evidence="6">
    <location>
        <begin position="444"/>
        <end position="466"/>
    </location>
</feature>
<accession>A0ABS6EIP0</accession>
<dbReference type="RefSeq" id="WP_216439402.1">
    <property type="nucleotide sequence ID" value="NZ_JAHLQF010000002.1"/>
</dbReference>
<evidence type="ECO:0000313" key="7">
    <source>
        <dbReference type="EMBL" id="MBU5484880.1"/>
    </source>
</evidence>
<feature type="transmembrane region" description="Helical" evidence="6">
    <location>
        <begin position="12"/>
        <end position="35"/>
    </location>
</feature>
<feature type="transmembrane region" description="Helical" evidence="6">
    <location>
        <begin position="234"/>
        <end position="254"/>
    </location>
</feature>
<feature type="transmembrane region" description="Helical" evidence="6">
    <location>
        <begin position="486"/>
        <end position="506"/>
    </location>
</feature>
<evidence type="ECO:0000256" key="5">
    <source>
        <dbReference type="ARBA" id="ARBA00023136"/>
    </source>
</evidence>
<feature type="transmembrane region" description="Helical" evidence="6">
    <location>
        <begin position="119"/>
        <end position="139"/>
    </location>
</feature>
<comment type="subcellular location">
    <subcellularLocation>
        <location evidence="1">Cell membrane</location>
        <topology evidence="1">Multi-pass membrane protein</topology>
    </subcellularLocation>
</comment>
<dbReference type="PANTHER" id="PTHR30250:SF21">
    <property type="entry name" value="LIPID II FLIPPASE MURJ"/>
    <property type="match status" value="1"/>
</dbReference>
<evidence type="ECO:0000256" key="2">
    <source>
        <dbReference type="ARBA" id="ARBA00022475"/>
    </source>
</evidence>
<gene>
    <name evidence="7" type="ORF">KQI86_11085</name>
</gene>
<evidence type="ECO:0000256" key="6">
    <source>
        <dbReference type="SAM" id="Phobius"/>
    </source>
</evidence>
<dbReference type="EMBL" id="JAHLQF010000002">
    <property type="protein sequence ID" value="MBU5484880.1"/>
    <property type="molecule type" value="Genomic_DNA"/>
</dbReference>